<keyword evidence="3" id="KW-1185">Reference proteome</keyword>
<dbReference type="Proteomes" id="UP001189429">
    <property type="component" value="Unassembled WGS sequence"/>
</dbReference>
<feature type="non-terminal residue" evidence="2">
    <location>
        <position position="1"/>
    </location>
</feature>
<sequence>AKALACATVNVRKLELETGLHRRSGSELCAMASAWGHLTPQEELDFKCWNTAGNIARHKRWSATSRSLPSPPPVNRVAWADTYDTDFPAWVPAAAADTIGENRPAASSFEPRVGPTEPGTRSRLPGSSCRCGSNPALPSEAALDSIFHTFEKRTLDKLDEKLLAGFELLSVSNAKQLPTLFATSVKPVMELHMQFTQVELLHGVRQMKLTVASVPFAEQVTKHAEWLKLIEVDTEEVQQHIDSIEKRVQFLQDHEQYPDNRDGSPHCDRYFDTLLTHVKRDDCCNDFMKILNSLPESHSGGWRSIDCQPPAPGIHGTAVTDSPNPLTQSETFDQAADAEATQSETDELLTPSETYELQQHIAHELEPDEIEFNSELELVEPTNKVDCRDDFTKFLDSIDLCMPQPELKAAQSEFDELLRPSETNELQQQIAHVLAHDELELDELQLPPARDELDEFDEHALQSEFGQLFSPGELDELKLRFESKELLRPLHFFIA</sequence>
<comment type="caution">
    <text evidence="2">The sequence shown here is derived from an EMBL/GenBank/DDBJ whole genome shotgun (WGS) entry which is preliminary data.</text>
</comment>
<gene>
    <name evidence="2" type="ORF">PCOR1329_LOCUS65351</name>
</gene>
<name>A0ABN9WA14_9DINO</name>
<protein>
    <submittedName>
        <fullName evidence="2">Uncharacterized protein</fullName>
    </submittedName>
</protein>
<feature type="region of interest" description="Disordered" evidence="1">
    <location>
        <begin position="308"/>
        <end position="329"/>
    </location>
</feature>
<evidence type="ECO:0000313" key="3">
    <source>
        <dbReference type="Proteomes" id="UP001189429"/>
    </source>
</evidence>
<accession>A0ABN9WA14</accession>
<dbReference type="EMBL" id="CAUYUJ010018367">
    <property type="protein sequence ID" value="CAK0883054.1"/>
    <property type="molecule type" value="Genomic_DNA"/>
</dbReference>
<proteinExistence type="predicted"/>
<feature type="region of interest" description="Disordered" evidence="1">
    <location>
        <begin position="103"/>
        <end position="131"/>
    </location>
</feature>
<evidence type="ECO:0000256" key="1">
    <source>
        <dbReference type="SAM" id="MobiDB-lite"/>
    </source>
</evidence>
<feature type="compositionally biased region" description="Polar residues" evidence="1">
    <location>
        <begin position="319"/>
        <end position="329"/>
    </location>
</feature>
<organism evidence="2 3">
    <name type="scientific">Prorocentrum cordatum</name>
    <dbReference type="NCBI Taxonomy" id="2364126"/>
    <lineage>
        <taxon>Eukaryota</taxon>
        <taxon>Sar</taxon>
        <taxon>Alveolata</taxon>
        <taxon>Dinophyceae</taxon>
        <taxon>Prorocentrales</taxon>
        <taxon>Prorocentraceae</taxon>
        <taxon>Prorocentrum</taxon>
    </lineage>
</organism>
<reference evidence="2" key="1">
    <citation type="submission" date="2023-10" db="EMBL/GenBank/DDBJ databases">
        <authorList>
            <person name="Chen Y."/>
            <person name="Shah S."/>
            <person name="Dougan E. K."/>
            <person name="Thang M."/>
            <person name="Chan C."/>
        </authorList>
    </citation>
    <scope>NUCLEOTIDE SEQUENCE [LARGE SCALE GENOMIC DNA]</scope>
</reference>
<feature type="non-terminal residue" evidence="2">
    <location>
        <position position="495"/>
    </location>
</feature>
<evidence type="ECO:0000313" key="2">
    <source>
        <dbReference type="EMBL" id="CAK0883054.1"/>
    </source>
</evidence>